<name>A0A1T4QLQ1_9HYPH</name>
<evidence type="ECO:0000313" key="1">
    <source>
        <dbReference type="EMBL" id="SKA04683.1"/>
    </source>
</evidence>
<organism evidence="1 2">
    <name type="scientific">Enhydrobacter aerosaccus</name>
    <dbReference type="NCBI Taxonomy" id="225324"/>
    <lineage>
        <taxon>Bacteria</taxon>
        <taxon>Pseudomonadati</taxon>
        <taxon>Pseudomonadota</taxon>
        <taxon>Alphaproteobacteria</taxon>
        <taxon>Hyphomicrobiales</taxon>
        <taxon>Enhydrobacter</taxon>
    </lineage>
</organism>
<gene>
    <name evidence="1" type="ORF">SAMN02745126_03307</name>
</gene>
<accession>A0A1T4QLQ1</accession>
<sequence>MFDLMSALRRRLMLIEVQLENGETGYVARYADAVFGAIGTRTCTACVLATYLRTRDGARVGHAFIDRLPHADKKAIFATIVTYHAQVHGVAILPRRQLTDFKATIAAARSEVALEALARQFVDHHQTLNGAMAISLRAKASSLVA</sequence>
<dbReference type="EMBL" id="FUWJ01000003">
    <property type="protein sequence ID" value="SKA04683.1"/>
    <property type="molecule type" value="Genomic_DNA"/>
</dbReference>
<proteinExistence type="predicted"/>
<keyword evidence="2" id="KW-1185">Reference proteome</keyword>
<protein>
    <submittedName>
        <fullName evidence="1">Uncharacterized protein</fullName>
    </submittedName>
</protein>
<reference evidence="2" key="1">
    <citation type="submission" date="2017-02" db="EMBL/GenBank/DDBJ databases">
        <authorList>
            <person name="Varghese N."/>
            <person name="Submissions S."/>
        </authorList>
    </citation>
    <scope>NUCLEOTIDE SEQUENCE [LARGE SCALE GENOMIC DNA]</scope>
    <source>
        <strain evidence="2">ATCC 27094</strain>
    </source>
</reference>
<dbReference type="RefSeq" id="WP_085934994.1">
    <property type="nucleotide sequence ID" value="NZ_FUWJ01000003.1"/>
</dbReference>
<dbReference type="STRING" id="225324.SAMN02745126_03307"/>
<dbReference type="Proteomes" id="UP000190092">
    <property type="component" value="Unassembled WGS sequence"/>
</dbReference>
<evidence type="ECO:0000313" key="2">
    <source>
        <dbReference type="Proteomes" id="UP000190092"/>
    </source>
</evidence>
<dbReference type="AlphaFoldDB" id="A0A1T4QLQ1"/>